<organism evidence="3 4">
    <name type="scientific">Gemmata palustris</name>
    <dbReference type="NCBI Taxonomy" id="2822762"/>
    <lineage>
        <taxon>Bacteria</taxon>
        <taxon>Pseudomonadati</taxon>
        <taxon>Planctomycetota</taxon>
        <taxon>Planctomycetia</taxon>
        <taxon>Gemmatales</taxon>
        <taxon>Gemmataceae</taxon>
        <taxon>Gemmata</taxon>
    </lineage>
</organism>
<protein>
    <submittedName>
        <fullName evidence="3">Uncharacterized protein</fullName>
    </submittedName>
</protein>
<evidence type="ECO:0000313" key="3">
    <source>
        <dbReference type="EMBL" id="MBP3957496.1"/>
    </source>
</evidence>
<dbReference type="RefSeq" id="WP_210656597.1">
    <property type="nucleotide sequence ID" value="NZ_JAGKQQ010000001.1"/>
</dbReference>
<reference evidence="3 4" key="1">
    <citation type="submission" date="2021-04" db="EMBL/GenBank/DDBJ databases">
        <authorList>
            <person name="Ivanova A."/>
        </authorList>
    </citation>
    <scope>NUCLEOTIDE SEQUENCE [LARGE SCALE GENOMIC DNA]</scope>
    <source>
        <strain evidence="3 4">G18</strain>
    </source>
</reference>
<keyword evidence="2" id="KW-1133">Transmembrane helix</keyword>
<gene>
    <name evidence="3" type="ORF">J8F10_19790</name>
</gene>
<feature type="compositionally biased region" description="Basic residues" evidence="1">
    <location>
        <begin position="97"/>
        <end position="107"/>
    </location>
</feature>
<evidence type="ECO:0000256" key="2">
    <source>
        <dbReference type="SAM" id="Phobius"/>
    </source>
</evidence>
<keyword evidence="2" id="KW-0472">Membrane</keyword>
<dbReference type="Proteomes" id="UP000676565">
    <property type="component" value="Unassembled WGS sequence"/>
</dbReference>
<feature type="region of interest" description="Disordered" evidence="1">
    <location>
        <begin position="43"/>
        <end position="118"/>
    </location>
</feature>
<dbReference type="EMBL" id="JAGKQQ010000001">
    <property type="protein sequence ID" value="MBP3957496.1"/>
    <property type="molecule type" value="Genomic_DNA"/>
</dbReference>
<proteinExistence type="predicted"/>
<evidence type="ECO:0000313" key="4">
    <source>
        <dbReference type="Proteomes" id="UP000676565"/>
    </source>
</evidence>
<comment type="caution">
    <text evidence="3">The sequence shown here is derived from an EMBL/GenBank/DDBJ whole genome shotgun (WGS) entry which is preliminary data.</text>
</comment>
<keyword evidence="4" id="KW-1185">Reference proteome</keyword>
<name>A0ABS5BUV8_9BACT</name>
<sequence length="174" mass="19387">MPITFDCACGKVLRVADEHAGRRVKCPVCDAVCTAPEAEPQFEIVEDPAEPPAPAPKARPVARPVASRIEDDEDDRRGYSVAKSRRDEDDEEEERPQKKRKKFKRGSSNRPPQHDNFRIERRVATGGVAGGLLAMLIAVVWFIAGLMNDWIFFYPPILFILGLVAFIKGLAGEE</sequence>
<feature type="transmembrane region" description="Helical" evidence="2">
    <location>
        <begin position="150"/>
        <end position="171"/>
    </location>
</feature>
<accession>A0ABS5BUV8</accession>
<evidence type="ECO:0000256" key="1">
    <source>
        <dbReference type="SAM" id="MobiDB-lite"/>
    </source>
</evidence>
<keyword evidence="2" id="KW-0812">Transmembrane</keyword>
<feature type="transmembrane region" description="Helical" evidence="2">
    <location>
        <begin position="123"/>
        <end position="144"/>
    </location>
</feature>